<reference evidence="2" key="1">
    <citation type="submission" date="2019-09" db="EMBL/GenBank/DDBJ databases">
        <authorList>
            <person name="Needham M D."/>
        </authorList>
    </citation>
    <scope>NUCLEOTIDE SEQUENCE</scope>
</reference>
<name>A0A5E8CIW1_9ZZZZ</name>
<sequence length="163" mass="19059">MYMEEFVQSTRTALFESLNNLFDTLEEHSKELDIKSKKIIELEAEVEKKTAELDTYNKVSFIGNLTKQITQRNETIEVLNKRIKALQKSKSESNDVPEPVIDDEDEEDNVWLIRELDNKKYLVNTESKKVHVLLQNETPGNIVGRITSKDKFKKYSEPKEYCN</sequence>
<dbReference type="EMBL" id="CABVLZ010000003">
    <property type="protein sequence ID" value="VVU95046.1"/>
    <property type="molecule type" value="Genomic_DNA"/>
</dbReference>
<feature type="coiled-coil region" evidence="1">
    <location>
        <begin position="25"/>
        <end position="96"/>
    </location>
</feature>
<proteinExistence type="predicted"/>
<gene>
    <name evidence="2" type="ORF">CPAV1605_771</name>
</gene>
<organism evidence="2">
    <name type="scientific">seawater metagenome</name>
    <dbReference type="NCBI Taxonomy" id="1561972"/>
    <lineage>
        <taxon>unclassified sequences</taxon>
        <taxon>metagenomes</taxon>
        <taxon>ecological metagenomes</taxon>
    </lineage>
</organism>
<accession>A0A5E8CIW1</accession>
<keyword evidence="1" id="KW-0175">Coiled coil</keyword>
<evidence type="ECO:0000313" key="2">
    <source>
        <dbReference type="EMBL" id="VVU95046.1"/>
    </source>
</evidence>
<evidence type="ECO:0000256" key="1">
    <source>
        <dbReference type="SAM" id="Coils"/>
    </source>
</evidence>
<protein>
    <submittedName>
        <fullName evidence="2">Uncharacterized protein</fullName>
    </submittedName>
</protein>
<dbReference type="AlphaFoldDB" id="A0A5E8CIW1"/>